<dbReference type="SMART" id="SM00516">
    <property type="entry name" value="SEC14"/>
    <property type="match status" value="1"/>
</dbReference>
<dbReference type="GO" id="GO:0008526">
    <property type="term" value="F:phosphatidylinositol transfer activity"/>
    <property type="evidence" value="ECO:0007669"/>
    <property type="project" value="EnsemblFungi"/>
</dbReference>
<evidence type="ECO:0000313" key="1">
    <source>
        <dbReference type="EMBL" id="KAH3678636.1"/>
    </source>
</evidence>
<comment type="caution">
    <text evidence="1">The sequence shown here is derived from an EMBL/GenBank/DDBJ whole genome shotgun (WGS) entry which is preliminary data.</text>
</comment>
<dbReference type="PROSITE" id="PS50191">
    <property type="entry name" value="CRAL_TRIO"/>
    <property type="match status" value="1"/>
</dbReference>
<dbReference type="SMART" id="SM01100">
    <property type="entry name" value="CRAL_TRIO_N"/>
    <property type="match status" value="1"/>
</dbReference>
<dbReference type="SUPFAM" id="SSF52087">
    <property type="entry name" value="CRAL/TRIO domain"/>
    <property type="match status" value="1"/>
</dbReference>
<dbReference type="InterPro" id="IPR036865">
    <property type="entry name" value="CRAL-TRIO_dom_sf"/>
</dbReference>
<dbReference type="InterPro" id="IPR011074">
    <property type="entry name" value="CRAL/TRIO_N_dom"/>
</dbReference>
<dbReference type="GO" id="GO:0005829">
    <property type="term" value="C:cytosol"/>
    <property type="evidence" value="ECO:0007669"/>
    <property type="project" value="EnsemblFungi"/>
</dbReference>
<dbReference type="RefSeq" id="XP_018210922.1">
    <property type="nucleotide sequence ID" value="XM_018356910.1"/>
</dbReference>
<gene>
    <name evidence="1" type="ORF">OGATHE_000186</name>
</gene>
<dbReference type="SUPFAM" id="SSF46938">
    <property type="entry name" value="CRAL/TRIO N-terminal domain"/>
    <property type="match status" value="1"/>
</dbReference>
<dbReference type="GO" id="GO:2001247">
    <property type="term" value="P:positive regulation of phosphatidylcholine biosynthetic process"/>
    <property type="evidence" value="ECO:0007669"/>
    <property type="project" value="EnsemblFungi"/>
</dbReference>
<dbReference type="EMBL" id="JAEUBD010000014">
    <property type="protein sequence ID" value="KAH3678636.1"/>
    <property type="molecule type" value="Genomic_DNA"/>
</dbReference>
<accession>A0A1B7SHM2</accession>
<dbReference type="InterPro" id="IPR001251">
    <property type="entry name" value="CRAL-TRIO_dom"/>
</dbReference>
<dbReference type="Gene3D" id="3.40.525.10">
    <property type="entry name" value="CRAL-TRIO lipid binding domain"/>
    <property type="match status" value="1"/>
</dbReference>
<dbReference type="GO" id="GO:0045717">
    <property type="term" value="P:negative regulation of fatty acid biosynthetic process"/>
    <property type="evidence" value="ECO:0007669"/>
    <property type="project" value="EnsemblFungi"/>
</dbReference>
<dbReference type="Proteomes" id="UP000788993">
    <property type="component" value="Unassembled WGS sequence"/>
</dbReference>
<dbReference type="GO" id="GO:0043001">
    <property type="term" value="P:Golgi to plasma membrane protein transport"/>
    <property type="evidence" value="ECO:0007669"/>
    <property type="project" value="EnsemblFungi"/>
</dbReference>
<proteinExistence type="predicted"/>
<dbReference type="PANTHER" id="PTHR46590:SF1">
    <property type="entry name" value="PHOSPHATIDYLINOSITOL TRANSFER PROTEIN CSR1"/>
    <property type="match status" value="1"/>
</dbReference>
<dbReference type="PANTHER" id="PTHR46590">
    <property type="entry name" value="PHOSPHATIDYLINOSITOL TRANSFER PROTEIN CSR1-RELATED"/>
    <property type="match status" value="1"/>
</dbReference>
<dbReference type="GO" id="GO:1901352">
    <property type="term" value="P:negative regulation of phosphatidylglycerol biosynthetic process"/>
    <property type="evidence" value="ECO:0007669"/>
    <property type="project" value="EnsemblFungi"/>
</dbReference>
<dbReference type="Pfam" id="PF00650">
    <property type="entry name" value="CRAL_TRIO"/>
    <property type="match status" value="1"/>
</dbReference>
<reference evidence="1" key="2">
    <citation type="submission" date="2021-01" db="EMBL/GenBank/DDBJ databases">
        <authorList>
            <person name="Schikora-Tamarit M.A."/>
        </authorList>
    </citation>
    <scope>NUCLEOTIDE SEQUENCE</scope>
    <source>
        <strain evidence="1">NCAIM Y.01608</strain>
    </source>
</reference>
<dbReference type="InterPro" id="IPR036273">
    <property type="entry name" value="CRAL/TRIO_N_dom_sf"/>
</dbReference>
<dbReference type="GO" id="GO:0005768">
    <property type="term" value="C:endosome"/>
    <property type="evidence" value="ECO:0007669"/>
    <property type="project" value="EnsemblFungi"/>
</dbReference>
<protein>
    <submittedName>
        <fullName evidence="1">Uncharacterized protein</fullName>
    </submittedName>
</protein>
<dbReference type="AlphaFoldDB" id="A0A1B7SHM2"/>
<dbReference type="GO" id="GO:0005811">
    <property type="term" value="C:lipid droplet"/>
    <property type="evidence" value="ECO:0007669"/>
    <property type="project" value="EnsemblFungi"/>
</dbReference>
<sequence>MSIPEGRAETLTSEQAQVLKLIWKHYLQANGYTVGDETAKSSRHNTLSSVKSSESIKKNRKKGLFGRFRRGHSSKKAEEELSTHLSHDLGGRVHEAFRPLDAETRNAFWDFLRHDTPDNLLLRFVRARKWDVDKSLAMIANTMDWRRNQFDVERVFREGELGMLEAGKKGVIKQFATGKCVIRGEDKSGRPIVIIRPRYHFPSDQTEEEIELFTILVIEYARLLINEPIDSCSLIFDLTGFSMSNMDYTSVKFIIKAFEAHYPESLGVLFIHSAPWIFGGIWNIVKNWLDPVVASKIQFTKKTEDLLAVIDKAHVPKDLGGDDDYEWKYLEPTKEANGKLHTDAEEKEKLEHERHKLVEQFIHKTLEWIECTDKDRDHHLMADRLALGRQLSENYKKLDGYIRNRGIYDRLGYIKFE</sequence>
<dbReference type="CDD" id="cd00170">
    <property type="entry name" value="SEC14"/>
    <property type="match status" value="1"/>
</dbReference>
<dbReference type="Pfam" id="PF03765">
    <property type="entry name" value="CRAL_TRIO_N"/>
    <property type="match status" value="1"/>
</dbReference>
<dbReference type="InterPro" id="IPR052432">
    <property type="entry name" value="PITP/CRAL-TRIO"/>
</dbReference>
<dbReference type="GO" id="GO:0046488">
    <property type="term" value="P:phosphatidylinositol metabolic process"/>
    <property type="evidence" value="ECO:0007669"/>
    <property type="project" value="EnsemblFungi"/>
</dbReference>
<organism evidence="1 2">
    <name type="scientific">Ogataea polymorpha</name>
    <dbReference type="NCBI Taxonomy" id="460523"/>
    <lineage>
        <taxon>Eukaryota</taxon>
        <taxon>Fungi</taxon>
        <taxon>Dikarya</taxon>
        <taxon>Ascomycota</taxon>
        <taxon>Saccharomycotina</taxon>
        <taxon>Pichiomycetes</taxon>
        <taxon>Pichiales</taxon>
        <taxon>Pichiaceae</taxon>
        <taxon>Ogataea</taxon>
    </lineage>
</organism>
<keyword evidence="2" id="KW-1185">Reference proteome</keyword>
<evidence type="ECO:0000313" key="2">
    <source>
        <dbReference type="Proteomes" id="UP000788993"/>
    </source>
</evidence>
<name>A0A1B7SHM2_9ASCO</name>
<reference evidence="1" key="1">
    <citation type="journal article" date="2021" name="Open Biol.">
        <title>Shared evolutionary footprints suggest mitochondrial oxidative damage underlies multiple complex I losses in fungi.</title>
        <authorList>
            <person name="Schikora-Tamarit M.A."/>
            <person name="Marcet-Houben M."/>
            <person name="Nosek J."/>
            <person name="Gabaldon T."/>
        </authorList>
    </citation>
    <scope>NUCLEOTIDE SEQUENCE</scope>
    <source>
        <strain evidence="1">NCAIM Y.01608</strain>
    </source>
</reference>